<dbReference type="Pfam" id="PF20256">
    <property type="entry name" value="MoCoBD_2"/>
    <property type="match status" value="1"/>
</dbReference>
<dbReference type="Proteomes" id="UP000477311">
    <property type="component" value="Unassembled WGS sequence"/>
</dbReference>
<dbReference type="InterPro" id="IPR037165">
    <property type="entry name" value="AldOxase/xan_DH_Mopterin-bd_sf"/>
</dbReference>
<reference evidence="4 5" key="1">
    <citation type="submission" date="2020-02" db="EMBL/GenBank/DDBJ databases">
        <title>Draft genome sequence of Limisphaera ngatamarikiensis NGM72.4T, a thermophilic Verrucomicrobia grouped in subdivision 3.</title>
        <authorList>
            <person name="Carere C.R."/>
            <person name="Steen J."/>
            <person name="Hugenholtz P."/>
            <person name="Stott M.B."/>
        </authorList>
    </citation>
    <scope>NUCLEOTIDE SEQUENCE [LARGE SCALE GENOMIC DNA]</scope>
    <source>
        <strain evidence="4 5">NGM72.4</strain>
    </source>
</reference>
<dbReference type="Pfam" id="PF01315">
    <property type="entry name" value="Ald_Xan_dh_C"/>
    <property type="match status" value="1"/>
</dbReference>
<dbReference type="PANTHER" id="PTHR11908:SF132">
    <property type="entry name" value="ALDEHYDE OXIDASE 1-RELATED"/>
    <property type="match status" value="1"/>
</dbReference>
<comment type="caution">
    <text evidence="4">The sequence shown here is derived from an EMBL/GenBank/DDBJ whole genome shotgun (WGS) entry which is preliminary data.</text>
</comment>
<dbReference type="AlphaFoldDB" id="A0A6M1RMA6"/>
<dbReference type="InterPro" id="IPR036856">
    <property type="entry name" value="Ald_Oxase/Xan_DH_a/b_sf"/>
</dbReference>
<keyword evidence="5" id="KW-1185">Reference proteome</keyword>
<dbReference type="SUPFAM" id="SSF54665">
    <property type="entry name" value="CO dehydrogenase molybdoprotein N-domain-like"/>
    <property type="match status" value="1"/>
</dbReference>
<organism evidence="4 5">
    <name type="scientific">Limisphaera ngatamarikiensis</name>
    <dbReference type="NCBI Taxonomy" id="1324935"/>
    <lineage>
        <taxon>Bacteria</taxon>
        <taxon>Pseudomonadati</taxon>
        <taxon>Verrucomicrobiota</taxon>
        <taxon>Verrucomicrobiia</taxon>
        <taxon>Limisphaerales</taxon>
        <taxon>Limisphaeraceae</taxon>
        <taxon>Limisphaera</taxon>
    </lineage>
</organism>
<dbReference type="Pfam" id="PF02738">
    <property type="entry name" value="MoCoBD_1"/>
    <property type="match status" value="1"/>
</dbReference>
<dbReference type="SUPFAM" id="SSF56003">
    <property type="entry name" value="Molybdenum cofactor-binding domain"/>
    <property type="match status" value="1"/>
</dbReference>
<dbReference type="PANTHER" id="PTHR11908">
    <property type="entry name" value="XANTHINE DEHYDROGENASE"/>
    <property type="match status" value="1"/>
</dbReference>
<accession>A0A6M1RMA6</accession>
<proteinExistence type="predicted"/>
<evidence type="ECO:0000256" key="1">
    <source>
        <dbReference type="ARBA" id="ARBA00022505"/>
    </source>
</evidence>
<dbReference type="Gene3D" id="3.90.1170.50">
    <property type="entry name" value="Aldehyde oxidase/xanthine dehydrogenase, a/b hammerhead"/>
    <property type="match status" value="2"/>
</dbReference>
<dbReference type="EMBL" id="JAAKYA010000031">
    <property type="protein sequence ID" value="NGO38803.1"/>
    <property type="molecule type" value="Genomic_DNA"/>
</dbReference>
<evidence type="ECO:0000313" key="4">
    <source>
        <dbReference type="EMBL" id="NGO38803.1"/>
    </source>
</evidence>
<evidence type="ECO:0000313" key="5">
    <source>
        <dbReference type="Proteomes" id="UP000477311"/>
    </source>
</evidence>
<keyword evidence="1" id="KW-0500">Molybdenum</keyword>
<dbReference type="InterPro" id="IPR046867">
    <property type="entry name" value="AldOxase/xan_DH_MoCoBD2"/>
</dbReference>
<keyword evidence="2" id="KW-0560">Oxidoreductase</keyword>
<dbReference type="InterPro" id="IPR016208">
    <property type="entry name" value="Ald_Oxase/xanthine_DH-like"/>
</dbReference>
<protein>
    <submittedName>
        <fullName evidence="4">Xanthine dehydrogenase family protein molybdopterin-binding subunit</fullName>
    </submittedName>
</protein>
<dbReference type="GO" id="GO:0005506">
    <property type="term" value="F:iron ion binding"/>
    <property type="evidence" value="ECO:0007669"/>
    <property type="project" value="InterPro"/>
</dbReference>
<sequence>MSEWPSPTKVIGTRVPRVDGPAKVTGQARYSSDIQLPGLLIGMILRSPWPAARIQRINLDKARKMPGIKAVVAVQEGPRIVRFYGEELAAVAGVSREACEEALRAIEVEAEPLPFVVREEDAKKADAPRVWEQAPNMPPPRVHEEGNVDAALAECDVVIEGFYTTSVQLHHPMETHGGTVKWDDEGVTAWISTQGIFSVRDGLAGALRLDQNKVRAITEYMGGGFGSKFGPGVEGVLAARLAREAGAPVRLMLSRFEEALAVGNRPSSFQRIKLGAKADGTLHVFDYENYGTAGVGAGQATEGGGGGADLPMPYIYRVPHRRIKQTTVAINAGSSRAFRAPGHPVASFGMESAMDDLAVKLGMDPLELRIKNDPSEIRQREYRIGAERFGWKEKYRKPGSSPGPVKVGVGVASATWGGGGSRQTRGEIQINPDGTVELRMGFQDIGTGTRTVAALTAAEILGLSPDQISVRIGDTLYPPGPGSGGSVTSASVAPTVYDVCTRALEELQKQTGLPDVRGENWKAACKKLGVTPLVVQGRWREGLSSSGVGGVQFAEVAVDTETGLVTVRKIVVVQDCGLIVDPLTAESQVNGGVIMGIGEALYEERVMDWQSGVVLNANFETYKLPGLADVPEIDIVLINMPERGVIGLGEPVHIPTAAAIANAVANALGVRVNSLPITPRKVLAALGKVPTAKA</sequence>
<dbReference type="Gene3D" id="3.30.365.10">
    <property type="entry name" value="Aldehyde oxidase/xanthine dehydrogenase, molybdopterin binding domain"/>
    <property type="match status" value="4"/>
</dbReference>
<dbReference type="RefSeq" id="WP_165106472.1">
    <property type="nucleotide sequence ID" value="NZ_JAAKYA010000031.1"/>
</dbReference>
<dbReference type="InterPro" id="IPR000674">
    <property type="entry name" value="Ald_Oxase/Xan_DH_a/b"/>
</dbReference>
<feature type="domain" description="Aldehyde oxidase/xanthine dehydrogenase a/b hammerhead" evidence="3">
    <location>
        <begin position="25"/>
        <end position="114"/>
    </location>
</feature>
<evidence type="ECO:0000259" key="3">
    <source>
        <dbReference type="SMART" id="SM01008"/>
    </source>
</evidence>
<gene>
    <name evidence="4" type="ORF">G4L39_05260</name>
</gene>
<dbReference type="GO" id="GO:0016491">
    <property type="term" value="F:oxidoreductase activity"/>
    <property type="evidence" value="ECO:0007669"/>
    <property type="project" value="UniProtKB-KW"/>
</dbReference>
<dbReference type="InterPro" id="IPR008274">
    <property type="entry name" value="AldOxase/xan_DH_MoCoBD1"/>
</dbReference>
<evidence type="ECO:0000256" key="2">
    <source>
        <dbReference type="ARBA" id="ARBA00023002"/>
    </source>
</evidence>
<dbReference type="SMART" id="SM01008">
    <property type="entry name" value="Ald_Xan_dh_C"/>
    <property type="match status" value="1"/>
</dbReference>
<name>A0A6M1RMA6_9BACT</name>